<dbReference type="InterPro" id="IPR033399">
    <property type="entry name" value="TP_0789-like"/>
</dbReference>
<dbReference type="CDD" id="cd16329">
    <property type="entry name" value="LolA_like"/>
    <property type="match status" value="1"/>
</dbReference>
<dbReference type="Pfam" id="PF17131">
    <property type="entry name" value="LolA_like"/>
    <property type="match status" value="1"/>
</dbReference>
<comment type="caution">
    <text evidence="2">The sequence shown here is derived from an EMBL/GenBank/DDBJ whole genome shotgun (WGS) entry which is preliminary data.</text>
</comment>
<feature type="domain" description="Uncharacterized protein TP-0789" evidence="1">
    <location>
        <begin position="77"/>
        <end position="249"/>
    </location>
</feature>
<evidence type="ECO:0000313" key="2">
    <source>
        <dbReference type="EMBL" id="KIX12455.1"/>
    </source>
</evidence>
<dbReference type="AlphaFoldDB" id="A0A0D2JSI8"/>
<evidence type="ECO:0000313" key="3">
    <source>
        <dbReference type="Proteomes" id="UP000032233"/>
    </source>
</evidence>
<sequence length="251" mass="28355">MFRTTGLIMGLFIVSGLFWGQAAAQAGELNPARILELADQARGNVKGVKWRIDLTSQERERVQKQSLCIEAKDFNCLATTLAPPKLKGRKLLMLDRNMWFIKPGLRKPVPISSRQKLMGGASNGDLASTNYAGDYVVKNITREKLDGDPCWVIDLKGKTKKVTYDRIRYWVSESRMVGVKAQFFTVSGKLLKTAVFEYKNRINTGEGEHAFISRMTIKDQLLKTNTTTMDYSRVEIKEIPASTFNLNLLVR</sequence>
<proteinExistence type="predicted"/>
<dbReference type="PIRSF" id="PIRSF028205">
    <property type="entry name" value="UCP028205"/>
    <property type="match status" value="1"/>
</dbReference>
<dbReference type="Gene3D" id="2.50.20.10">
    <property type="entry name" value="Lipoprotein localisation LolA/LolB/LppX"/>
    <property type="match status" value="1"/>
</dbReference>
<protein>
    <recommendedName>
        <fullName evidence="1">Uncharacterized protein TP-0789 domain-containing protein</fullName>
    </recommendedName>
</protein>
<dbReference type="InterPro" id="IPR011220">
    <property type="entry name" value="UCP028205"/>
</dbReference>
<accession>A0A0D2JSI8</accession>
<dbReference type="EMBL" id="AZAC01000032">
    <property type="protein sequence ID" value="KIX12455.1"/>
    <property type="molecule type" value="Genomic_DNA"/>
</dbReference>
<gene>
    <name evidence="2" type="ORF">X474_19170</name>
</gene>
<organism evidence="2 3">
    <name type="scientific">Dethiosulfatarculus sandiegensis</name>
    <dbReference type="NCBI Taxonomy" id="1429043"/>
    <lineage>
        <taxon>Bacteria</taxon>
        <taxon>Pseudomonadati</taxon>
        <taxon>Thermodesulfobacteriota</taxon>
        <taxon>Desulfarculia</taxon>
        <taxon>Desulfarculales</taxon>
        <taxon>Desulfarculaceae</taxon>
        <taxon>Dethiosulfatarculus</taxon>
    </lineage>
</organism>
<evidence type="ECO:0000259" key="1">
    <source>
        <dbReference type="Pfam" id="PF17131"/>
    </source>
</evidence>
<dbReference type="InParanoid" id="A0A0D2JSI8"/>
<reference evidence="2 3" key="1">
    <citation type="submission" date="2013-11" db="EMBL/GenBank/DDBJ databases">
        <title>Metagenomic analysis of a methanogenic consortium involved in long chain n-alkane degradation.</title>
        <authorList>
            <person name="Davidova I.A."/>
            <person name="Callaghan A.V."/>
            <person name="Wawrik B."/>
            <person name="Pruitt S."/>
            <person name="Marks C."/>
            <person name="Duncan K.E."/>
            <person name="Suflita J.M."/>
        </authorList>
    </citation>
    <scope>NUCLEOTIDE SEQUENCE [LARGE SCALE GENOMIC DNA]</scope>
    <source>
        <strain evidence="2 3">SPR</strain>
    </source>
</reference>
<dbReference type="Proteomes" id="UP000032233">
    <property type="component" value="Unassembled WGS sequence"/>
</dbReference>
<keyword evidence="3" id="KW-1185">Reference proteome</keyword>
<name>A0A0D2JSI8_9BACT</name>
<dbReference type="STRING" id="1429043.X474_19170"/>